<sequence length="215" mass="22660">MKGSHVKSTRVRVILAVVAAGAALTACSPSQVGAAAIVGDQRISNSELNADVKEYEKALTTAGITRQQLQIRGSIPQAVLANLIVISQFDQLGARHGVTVTQAEVESFLAQVLQQRQGSTREQLAVSIGVPPSDLDELVRASLVEQKLMTKLGAGQDEASQQAAAQKLSEEAKAVPVTRNPRYGENNPQPQAQDGSDFFIENSRFGALSGSAGAQ</sequence>
<dbReference type="AlphaFoldDB" id="A0A8J3SGF7"/>
<dbReference type="InterPro" id="IPR027304">
    <property type="entry name" value="Trigger_fact/SurA_dom_sf"/>
</dbReference>
<evidence type="ECO:0000313" key="4">
    <source>
        <dbReference type="Proteomes" id="UP000619788"/>
    </source>
</evidence>
<keyword evidence="2" id="KW-0732">Signal</keyword>
<name>A0A8J3SGF7_9ACTN</name>
<dbReference type="EMBL" id="BOOJ01000022">
    <property type="protein sequence ID" value="GIH91584.1"/>
    <property type="molecule type" value="Genomic_DNA"/>
</dbReference>
<dbReference type="Proteomes" id="UP000619788">
    <property type="component" value="Unassembled WGS sequence"/>
</dbReference>
<comment type="caution">
    <text evidence="3">The sequence shown here is derived from an EMBL/GenBank/DDBJ whole genome shotgun (WGS) entry which is preliminary data.</text>
</comment>
<reference evidence="3 4" key="1">
    <citation type="submission" date="2021-01" db="EMBL/GenBank/DDBJ databases">
        <title>Whole genome shotgun sequence of Planobispora siamensis NBRC 107568.</title>
        <authorList>
            <person name="Komaki H."/>
            <person name="Tamura T."/>
        </authorList>
    </citation>
    <scope>NUCLEOTIDE SEQUENCE [LARGE SCALE GENOMIC DNA]</scope>
    <source>
        <strain evidence="3 4">NBRC 107568</strain>
    </source>
</reference>
<evidence type="ECO:0000256" key="2">
    <source>
        <dbReference type="SAM" id="SignalP"/>
    </source>
</evidence>
<evidence type="ECO:0000256" key="1">
    <source>
        <dbReference type="SAM" id="MobiDB-lite"/>
    </source>
</evidence>
<proteinExistence type="predicted"/>
<gene>
    <name evidence="3" type="ORF">Psi01_22140</name>
</gene>
<dbReference type="Gene3D" id="1.10.4030.10">
    <property type="entry name" value="Porin chaperone SurA, peptide-binding domain"/>
    <property type="match status" value="1"/>
</dbReference>
<evidence type="ECO:0000313" key="3">
    <source>
        <dbReference type="EMBL" id="GIH91584.1"/>
    </source>
</evidence>
<protein>
    <submittedName>
        <fullName evidence="3">Lipoprotein</fullName>
    </submittedName>
</protein>
<dbReference type="Pfam" id="PF13624">
    <property type="entry name" value="SurA_N_3"/>
    <property type="match status" value="1"/>
</dbReference>
<dbReference type="SUPFAM" id="SSF109998">
    <property type="entry name" value="Triger factor/SurA peptide-binding domain-like"/>
    <property type="match status" value="1"/>
</dbReference>
<keyword evidence="4" id="KW-1185">Reference proteome</keyword>
<dbReference type="PROSITE" id="PS51257">
    <property type="entry name" value="PROKAR_LIPOPROTEIN"/>
    <property type="match status" value="1"/>
</dbReference>
<feature type="chain" id="PRO_5035179905" evidence="2">
    <location>
        <begin position="35"/>
        <end position="215"/>
    </location>
</feature>
<accession>A0A8J3SGF7</accession>
<organism evidence="3 4">
    <name type="scientific">Planobispora siamensis</name>
    <dbReference type="NCBI Taxonomy" id="936338"/>
    <lineage>
        <taxon>Bacteria</taxon>
        <taxon>Bacillati</taxon>
        <taxon>Actinomycetota</taxon>
        <taxon>Actinomycetes</taxon>
        <taxon>Streptosporangiales</taxon>
        <taxon>Streptosporangiaceae</taxon>
        <taxon>Planobispora</taxon>
    </lineage>
</organism>
<keyword evidence="3" id="KW-0449">Lipoprotein</keyword>
<feature type="region of interest" description="Disordered" evidence="1">
    <location>
        <begin position="159"/>
        <end position="197"/>
    </location>
</feature>
<feature type="signal peptide" evidence="2">
    <location>
        <begin position="1"/>
        <end position="34"/>
    </location>
</feature>